<evidence type="ECO:0000256" key="7">
    <source>
        <dbReference type="SAM" id="MobiDB-lite"/>
    </source>
</evidence>
<evidence type="ECO:0000313" key="11">
    <source>
        <dbReference type="EMBL" id="CDP37890.1"/>
    </source>
</evidence>
<reference evidence="11" key="1">
    <citation type="submission" date="2014-02" db="EMBL/GenBank/DDBJ databases">
        <authorList>
            <person name="Genoscope - CEA"/>
        </authorList>
    </citation>
    <scope>NUCLEOTIDE SEQUENCE</scope>
    <source>
        <strain evidence="11">LS3</strain>
    </source>
</reference>
<dbReference type="InterPro" id="IPR020796">
    <property type="entry name" value="ORC5"/>
</dbReference>
<evidence type="ECO:0000259" key="10">
    <source>
        <dbReference type="Pfam" id="PF21639"/>
    </source>
</evidence>
<dbReference type="PhylomeDB" id="A0A060T9V0"/>
<comment type="subcellular location">
    <subcellularLocation>
        <location evidence="1">Nucleus</location>
    </subcellularLocation>
</comment>
<dbReference type="EMBL" id="HG937694">
    <property type="protein sequence ID" value="CDP37890.1"/>
    <property type="molecule type" value="Genomic_DNA"/>
</dbReference>
<dbReference type="InterPro" id="IPR048866">
    <property type="entry name" value="ORC5_lid"/>
</dbReference>
<dbReference type="PANTHER" id="PTHR12705:SF0">
    <property type="entry name" value="ORIGIN RECOGNITION COMPLEX SUBUNIT 5"/>
    <property type="match status" value="1"/>
</dbReference>
<keyword evidence="3" id="KW-0235">DNA replication</keyword>
<feature type="domain" description="Origin recognition complex subunit 5 C-terminal" evidence="9">
    <location>
        <begin position="332"/>
        <end position="465"/>
    </location>
</feature>
<evidence type="ECO:0000256" key="1">
    <source>
        <dbReference type="ARBA" id="ARBA00004123"/>
    </source>
</evidence>
<evidence type="ECO:0000256" key="6">
    <source>
        <dbReference type="ARBA" id="ARBA00023242"/>
    </source>
</evidence>
<dbReference type="AlphaFoldDB" id="A0A060T9V0"/>
<dbReference type="Pfam" id="PF21639">
    <property type="entry name" value="ORC5_lid"/>
    <property type="match status" value="1"/>
</dbReference>
<sequence length="467" mass="52907">MLLSEDRLEDVKNTVPCRDGQLDLLNSILSETPEECPSSILVHGASATGKTWTLRAFLDAAPLNYSVVNCDQCSTTRIMLQRALRDIRRDSGLEIVSEEPGKETEEETGEGTGPRIETVAENFSAFYLAIKEYFDSHNYTDKPHILLLDRIDRLPDDPSDLYSSFARLPELTQLRNLVVIFTISTLEPRALVTTPIPHVQFPRYSREDSIRVMQSRPLHKLPQEYLGKVAPGNEVTPENIERAQQAFWNRYIALVIDALSSYTGTDIRLIKEAAKRIWPQFIRPLKEGQVQDASANFVTLYKKSQHLFSSEAAVLKNLVDSMESSSGASSELPVQSKYLLCAAYLASYNPPRYDIRFFSRAKEARAKRRDTQRRKKLKINPRSLAAPAFDLERMLAILHAIAPEDGFVSNIDVGVQIATLTTLKLIVRTSQFDPLDSRTRWKVNASWQFVKELATEIGLQLEDYLIE</sequence>
<dbReference type="InterPro" id="IPR047088">
    <property type="entry name" value="ORC5_C"/>
</dbReference>
<protein>
    <submittedName>
        <fullName evidence="11">ARAD1D21890p</fullName>
    </submittedName>
</protein>
<dbReference type="PANTHER" id="PTHR12705">
    <property type="entry name" value="ORIGIN RECOGNITION COMPLEX SUBUNIT 5"/>
    <property type="match status" value="1"/>
</dbReference>
<keyword evidence="5" id="KW-0067">ATP-binding</keyword>
<dbReference type="Pfam" id="PF13191">
    <property type="entry name" value="AAA_16"/>
    <property type="match status" value="1"/>
</dbReference>
<organism evidence="11">
    <name type="scientific">Blastobotrys adeninivorans</name>
    <name type="common">Yeast</name>
    <name type="synonym">Arxula adeninivorans</name>
    <dbReference type="NCBI Taxonomy" id="409370"/>
    <lineage>
        <taxon>Eukaryota</taxon>
        <taxon>Fungi</taxon>
        <taxon>Dikarya</taxon>
        <taxon>Ascomycota</taxon>
        <taxon>Saccharomycotina</taxon>
        <taxon>Dipodascomycetes</taxon>
        <taxon>Dipodascales</taxon>
        <taxon>Trichomonascaceae</taxon>
        <taxon>Blastobotrys</taxon>
    </lineage>
</organism>
<evidence type="ECO:0000256" key="3">
    <source>
        <dbReference type="ARBA" id="ARBA00022705"/>
    </source>
</evidence>
<dbReference type="InterPro" id="IPR027417">
    <property type="entry name" value="P-loop_NTPase"/>
</dbReference>
<dbReference type="Gene3D" id="3.40.50.300">
    <property type="entry name" value="P-loop containing nucleotide triphosphate hydrolases"/>
    <property type="match status" value="1"/>
</dbReference>
<feature type="domain" description="ORC5 lid" evidence="10">
    <location>
        <begin position="248"/>
        <end position="309"/>
    </location>
</feature>
<feature type="region of interest" description="Disordered" evidence="7">
    <location>
        <begin position="94"/>
        <end position="113"/>
    </location>
</feature>
<evidence type="ECO:0000256" key="4">
    <source>
        <dbReference type="ARBA" id="ARBA00022741"/>
    </source>
</evidence>
<keyword evidence="6" id="KW-0539">Nucleus</keyword>
<dbReference type="InterPro" id="IPR041664">
    <property type="entry name" value="AAA_16"/>
</dbReference>
<evidence type="ECO:0000259" key="8">
    <source>
        <dbReference type="Pfam" id="PF13191"/>
    </source>
</evidence>
<dbReference type="Pfam" id="PF14630">
    <property type="entry name" value="ORC5_C"/>
    <property type="match status" value="1"/>
</dbReference>
<evidence type="ECO:0000259" key="9">
    <source>
        <dbReference type="Pfam" id="PF14630"/>
    </source>
</evidence>
<accession>A0A060T9V0</accession>
<proteinExistence type="inferred from homology"/>
<dbReference type="GO" id="GO:0003688">
    <property type="term" value="F:DNA replication origin binding"/>
    <property type="evidence" value="ECO:0007669"/>
    <property type="project" value="TreeGrafter"/>
</dbReference>
<gene>
    <name evidence="11" type="ORF">GNLVRS02_ARAD1D21890g</name>
</gene>
<keyword evidence="4" id="KW-0547">Nucleotide-binding</keyword>
<reference evidence="11" key="2">
    <citation type="submission" date="2014-06" db="EMBL/GenBank/DDBJ databases">
        <title>The complete genome of Blastobotrys (Arxula) adeninivorans LS3 - a yeast of biotechnological interest.</title>
        <authorList>
            <person name="Kunze G."/>
            <person name="Gaillardin C."/>
            <person name="Czernicka M."/>
            <person name="Durrens P."/>
            <person name="Martin T."/>
            <person name="Boer E."/>
            <person name="Gabaldon T."/>
            <person name="Cruz J."/>
            <person name="Talla E."/>
            <person name="Marck C."/>
            <person name="Goffeau A."/>
            <person name="Barbe V."/>
            <person name="Baret P."/>
            <person name="Baronian K."/>
            <person name="Beier S."/>
            <person name="Bleykasten C."/>
            <person name="Bode R."/>
            <person name="Casaregola S."/>
            <person name="Despons L."/>
            <person name="Fairhead C."/>
            <person name="Giersberg M."/>
            <person name="Gierski P."/>
            <person name="Hahnel U."/>
            <person name="Hartmann A."/>
            <person name="Jankowska D."/>
            <person name="Jubin C."/>
            <person name="Jung P."/>
            <person name="Lafontaine I."/>
            <person name="Leh-Louis V."/>
            <person name="Lemaire M."/>
            <person name="Marcet-Houben M."/>
            <person name="Mascher M."/>
            <person name="Morel G."/>
            <person name="Richard G.-F."/>
            <person name="Riechen J."/>
            <person name="Sacerdot C."/>
            <person name="Sarkar A."/>
            <person name="Savel G."/>
            <person name="Schacherer J."/>
            <person name="Sherman D."/>
            <person name="Straub M.-L."/>
            <person name="Stein N."/>
            <person name="Thierry A."/>
            <person name="Trautwein-Schult A."/>
            <person name="Westhof E."/>
            <person name="Worch S."/>
            <person name="Dujon B."/>
            <person name="Souciet J.-L."/>
            <person name="Wincker P."/>
            <person name="Scholz U."/>
            <person name="Neuveglise N."/>
        </authorList>
    </citation>
    <scope>NUCLEOTIDE SEQUENCE</scope>
    <source>
        <strain evidence="11">LS3</strain>
    </source>
</reference>
<dbReference type="GO" id="GO:0006270">
    <property type="term" value="P:DNA replication initiation"/>
    <property type="evidence" value="ECO:0007669"/>
    <property type="project" value="TreeGrafter"/>
</dbReference>
<name>A0A060T9V0_BLAAD</name>
<evidence type="ECO:0000256" key="5">
    <source>
        <dbReference type="ARBA" id="ARBA00022840"/>
    </source>
</evidence>
<evidence type="ECO:0000256" key="2">
    <source>
        <dbReference type="ARBA" id="ARBA00006269"/>
    </source>
</evidence>
<comment type="similarity">
    <text evidence="2">Belongs to the ORC5 family.</text>
</comment>
<dbReference type="GO" id="GO:0005664">
    <property type="term" value="C:nuclear origin of replication recognition complex"/>
    <property type="evidence" value="ECO:0007669"/>
    <property type="project" value="TreeGrafter"/>
</dbReference>
<dbReference type="SUPFAM" id="SSF52540">
    <property type="entry name" value="P-loop containing nucleoside triphosphate hydrolases"/>
    <property type="match status" value="1"/>
</dbReference>
<feature type="domain" description="Orc1-like AAA ATPase" evidence="8">
    <location>
        <begin position="15"/>
        <end position="180"/>
    </location>
</feature>